<dbReference type="SUPFAM" id="SSF53448">
    <property type="entry name" value="Nucleotide-diphospho-sugar transferases"/>
    <property type="match status" value="1"/>
</dbReference>
<dbReference type="CDD" id="cd02523">
    <property type="entry name" value="PC_cytidylyltransferase"/>
    <property type="match status" value="1"/>
</dbReference>
<dbReference type="Proteomes" id="UP000823821">
    <property type="component" value="Unassembled WGS sequence"/>
</dbReference>
<proteinExistence type="predicted"/>
<keyword evidence="1" id="KW-0808">Transferase</keyword>
<reference evidence="5" key="1">
    <citation type="journal article" date="2021" name="PeerJ">
        <title>Extensive microbial diversity within the chicken gut microbiome revealed by metagenomics and culture.</title>
        <authorList>
            <person name="Gilroy R."/>
            <person name="Ravi A."/>
            <person name="Getino M."/>
            <person name="Pursley I."/>
            <person name="Horton D.L."/>
            <person name="Alikhan N.F."/>
            <person name="Baker D."/>
            <person name="Gharbi K."/>
            <person name="Hall N."/>
            <person name="Watson M."/>
            <person name="Adriaenssens E.M."/>
            <person name="Foster-Nyarko E."/>
            <person name="Jarju S."/>
            <person name="Secka A."/>
            <person name="Antonio M."/>
            <person name="Oren A."/>
            <person name="Chaudhuri R.R."/>
            <person name="La Ragione R."/>
            <person name="Hildebrand F."/>
            <person name="Pallen M.J."/>
        </authorList>
    </citation>
    <scope>NUCLEOTIDE SEQUENCE</scope>
    <source>
        <strain evidence="5">5032</strain>
    </source>
</reference>
<dbReference type="AlphaFoldDB" id="A0A9D2HMY8"/>
<dbReference type="InterPro" id="IPR029044">
    <property type="entry name" value="Nucleotide-diphossugar_trans"/>
</dbReference>
<accession>A0A9D2HMY8</accession>
<dbReference type="EMBL" id="DWZD01000040">
    <property type="protein sequence ID" value="HJA79202.1"/>
    <property type="molecule type" value="Genomic_DNA"/>
</dbReference>
<feature type="domain" description="MobA-like NTP transferase" evidence="4">
    <location>
        <begin position="3"/>
        <end position="141"/>
    </location>
</feature>
<dbReference type="PANTHER" id="PTHR43584:SF8">
    <property type="entry name" value="N-ACETYLMURAMATE ALPHA-1-PHOSPHATE URIDYLYLTRANSFERASE"/>
    <property type="match status" value="1"/>
</dbReference>
<feature type="region of interest" description="Disordered" evidence="3">
    <location>
        <begin position="263"/>
        <end position="305"/>
    </location>
</feature>
<dbReference type="Pfam" id="PF12804">
    <property type="entry name" value="NTP_transf_3"/>
    <property type="match status" value="1"/>
</dbReference>
<evidence type="ECO:0000256" key="2">
    <source>
        <dbReference type="ARBA" id="ARBA00022695"/>
    </source>
</evidence>
<comment type="caution">
    <text evidence="5">The sequence shown here is derived from an EMBL/GenBank/DDBJ whole genome shotgun (WGS) entry which is preliminary data.</text>
</comment>
<reference evidence="5" key="2">
    <citation type="submission" date="2021-04" db="EMBL/GenBank/DDBJ databases">
        <authorList>
            <person name="Gilroy R."/>
        </authorList>
    </citation>
    <scope>NUCLEOTIDE SEQUENCE</scope>
    <source>
        <strain evidence="5">5032</strain>
    </source>
</reference>
<keyword evidence="2 5" id="KW-0548">Nucleotidyltransferase</keyword>
<feature type="compositionally biased region" description="Low complexity" evidence="3">
    <location>
        <begin position="291"/>
        <end position="305"/>
    </location>
</feature>
<evidence type="ECO:0000256" key="3">
    <source>
        <dbReference type="SAM" id="MobiDB-lite"/>
    </source>
</evidence>
<evidence type="ECO:0000256" key="1">
    <source>
        <dbReference type="ARBA" id="ARBA00022679"/>
    </source>
</evidence>
<evidence type="ECO:0000259" key="4">
    <source>
        <dbReference type="Pfam" id="PF12804"/>
    </source>
</evidence>
<gene>
    <name evidence="5" type="ORF">H9784_06510</name>
</gene>
<protein>
    <submittedName>
        <fullName evidence="5">Phosphocholine cytidylyltransferase family protein</fullName>
    </submittedName>
</protein>
<sequence length="305" mass="33011">MIALILAAGRGSRLRELTDGKPKCLVRLAGKALLRWQYDALRAAGARDVLVVRGYLAECLVPEAVDLPPEAFATVGNPHWAQSNMLSSLLCAGPWLEAAFAAGETAAVISYADIVYPAGHVRALCEQAGDAPVALTYDTAWEALWRIRFADPLSDAESFACRDGLLCDIGRKPQGLADIQGQYMGLLRITPAGWREMLAACGALGDAVARTDMTGFLRVLMARQVPVAAVPVRGGWCEVDSQEDLRAYEACLTRGNWQHDWRGEAASGRQAQERRLGAAQNTEQASPEWPGAGTRYRRTATTGRE</sequence>
<dbReference type="InterPro" id="IPR050065">
    <property type="entry name" value="GlmU-like"/>
</dbReference>
<dbReference type="Gene3D" id="3.90.550.10">
    <property type="entry name" value="Spore Coat Polysaccharide Biosynthesis Protein SpsA, Chain A"/>
    <property type="match status" value="1"/>
</dbReference>
<name>A0A9D2HMY8_9BACT</name>
<dbReference type="PANTHER" id="PTHR43584">
    <property type="entry name" value="NUCLEOTIDYL TRANSFERASE"/>
    <property type="match status" value="1"/>
</dbReference>
<evidence type="ECO:0000313" key="5">
    <source>
        <dbReference type="EMBL" id="HJA79202.1"/>
    </source>
</evidence>
<organism evidence="5 6">
    <name type="scientific">Candidatus Desulfovibrio intestinavium</name>
    <dbReference type="NCBI Taxonomy" id="2838534"/>
    <lineage>
        <taxon>Bacteria</taxon>
        <taxon>Pseudomonadati</taxon>
        <taxon>Thermodesulfobacteriota</taxon>
        <taxon>Desulfovibrionia</taxon>
        <taxon>Desulfovibrionales</taxon>
        <taxon>Desulfovibrionaceae</taxon>
        <taxon>Desulfovibrio</taxon>
    </lineage>
</organism>
<dbReference type="GO" id="GO:0016779">
    <property type="term" value="F:nucleotidyltransferase activity"/>
    <property type="evidence" value="ECO:0007669"/>
    <property type="project" value="UniProtKB-KW"/>
</dbReference>
<evidence type="ECO:0000313" key="6">
    <source>
        <dbReference type="Proteomes" id="UP000823821"/>
    </source>
</evidence>
<dbReference type="InterPro" id="IPR025877">
    <property type="entry name" value="MobA-like_NTP_Trfase"/>
</dbReference>